<feature type="transmembrane region" description="Helical" evidence="2">
    <location>
        <begin position="202"/>
        <end position="221"/>
    </location>
</feature>
<feature type="region of interest" description="Disordered" evidence="1">
    <location>
        <begin position="353"/>
        <end position="377"/>
    </location>
</feature>
<feature type="region of interest" description="Disordered" evidence="1">
    <location>
        <begin position="93"/>
        <end position="194"/>
    </location>
</feature>
<dbReference type="CDD" id="cd00093">
    <property type="entry name" value="HTH_XRE"/>
    <property type="match status" value="1"/>
</dbReference>
<dbReference type="InterPro" id="IPR021224">
    <property type="entry name" value="DUF2690"/>
</dbReference>
<proteinExistence type="predicted"/>
<dbReference type="InterPro" id="IPR001387">
    <property type="entry name" value="Cro/C1-type_HTH"/>
</dbReference>
<dbReference type="InterPro" id="IPR010982">
    <property type="entry name" value="Lambda_DNA-bd_dom_sf"/>
</dbReference>
<accession>A0ABN3BMD4</accession>
<organism evidence="3 4">
    <name type="scientific">Streptomyces bangladeshensis</name>
    <dbReference type="NCBI Taxonomy" id="295352"/>
    <lineage>
        <taxon>Bacteria</taxon>
        <taxon>Bacillati</taxon>
        <taxon>Actinomycetota</taxon>
        <taxon>Actinomycetes</taxon>
        <taxon>Kitasatosporales</taxon>
        <taxon>Streptomycetaceae</taxon>
        <taxon>Streptomyces</taxon>
    </lineage>
</organism>
<evidence type="ECO:0000313" key="4">
    <source>
        <dbReference type="Proteomes" id="UP001501391"/>
    </source>
</evidence>
<keyword evidence="2" id="KW-0472">Membrane</keyword>
<evidence type="ECO:0000256" key="2">
    <source>
        <dbReference type="SAM" id="Phobius"/>
    </source>
</evidence>
<dbReference type="EMBL" id="BAAAOQ010000012">
    <property type="protein sequence ID" value="GAA2198087.1"/>
    <property type="molecule type" value="Genomic_DNA"/>
</dbReference>
<keyword evidence="4" id="KW-1185">Reference proteome</keyword>
<gene>
    <name evidence="3" type="ORF">GCM10009787_39310</name>
</gene>
<evidence type="ECO:0008006" key="5">
    <source>
        <dbReference type="Google" id="ProtNLM"/>
    </source>
</evidence>
<name>A0ABN3BMD4_9ACTN</name>
<evidence type="ECO:0000256" key="1">
    <source>
        <dbReference type="SAM" id="MobiDB-lite"/>
    </source>
</evidence>
<feature type="compositionally biased region" description="Basic and acidic residues" evidence="1">
    <location>
        <begin position="184"/>
        <end position="194"/>
    </location>
</feature>
<dbReference type="SUPFAM" id="SSF47413">
    <property type="entry name" value="lambda repressor-like DNA-binding domains"/>
    <property type="match status" value="1"/>
</dbReference>
<evidence type="ECO:0000313" key="3">
    <source>
        <dbReference type="EMBL" id="GAA2198087.1"/>
    </source>
</evidence>
<dbReference type="Pfam" id="PF13560">
    <property type="entry name" value="HTH_31"/>
    <property type="match status" value="1"/>
</dbReference>
<comment type="caution">
    <text evidence="3">The sequence shown here is derived from an EMBL/GenBank/DDBJ whole genome shotgun (WGS) entry which is preliminary data.</text>
</comment>
<keyword evidence="2" id="KW-0812">Transmembrane</keyword>
<feature type="compositionally biased region" description="Low complexity" evidence="1">
    <location>
        <begin position="147"/>
        <end position="160"/>
    </location>
</feature>
<feature type="compositionally biased region" description="Low complexity" evidence="1">
    <location>
        <begin position="93"/>
        <end position="139"/>
    </location>
</feature>
<sequence>MNGTMSWKPLPAALSPESVRFVTRLRELKDQAGVSLAVLARQTAYSKSSWERCLNGSALPPRQAVEALCRFLGQPAGPVLALWELADLTWTARPRTNATPTRTEPPGEAPRRAAAPPGEAPRRAAAPTGEPPRRALALPAEPPRQAPAPSAESSRQAPAPRRTHPEQAGPAGHLPAPRGGATRQRPEARTETTRSRYRVRTVVLTAALVAALTLPLSWWLAGTVGRPAEPRFPAPELATAKPLCTGRACRGEDPKATWCTGAAHSVVRRRTAGGVMFEVRYSPACGAAWGRMWFSRQGDRLVVSLAGERFGTHDTDPATTGSYHSTPMLPTDTPHRVTACYLPEQGAQVCVGGRGGHSASIEDNGNGPAPAGRWTGP</sequence>
<reference evidence="3 4" key="1">
    <citation type="journal article" date="2019" name="Int. J. Syst. Evol. Microbiol.">
        <title>The Global Catalogue of Microorganisms (GCM) 10K type strain sequencing project: providing services to taxonomists for standard genome sequencing and annotation.</title>
        <authorList>
            <consortium name="The Broad Institute Genomics Platform"/>
            <consortium name="The Broad Institute Genome Sequencing Center for Infectious Disease"/>
            <person name="Wu L."/>
            <person name="Ma J."/>
        </authorList>
    </citation>
    <scope>NUCLEOTIDE SEQUENCE [LARGE SCALE GENOMIC DNA]</scope>
    <source>
        <strain evidence="3 4">JCM 14924</strain>
    </source>
</reference>
<dbReference type="Proteomes" id="UP001501391">
    <property type="component" value="Unassembled WGS sequence"/>
</dbReference>
<dbReference type="Pfam" id="PF10901">
    <property type="entry name" value="DUF2690"/>
    <property type="match status" value="1"/>
</dbReference>
<keyword evidence="2" id="KW-1133">Transmembrane helix</keyword>
<protein>
    <recommendedName>
        <fullName evidence="5">HTH cro/C1-type domain-containing protein</fullName>
    </recommendedName>
</protein>